<evidence type="ECO:0000256" key="9">
    <source>
        <dbReference type="RuleBase" id="RU361254"/>
    </source>
</evidence>
<feature type="domain" description="ACT" evidence="11">
    <location>
        <begin position="199"/>
        <end position="276"/>
    </location>
</feature>
<reference evidence="12 13" key="1">
    <citation type="submission" date="2020-10" db="EMBL/GenBank/DDBJ databases">
        <authorList>
            <person name="Castelo-Branco R."/>
            <person name="Eusebio N."/>
            <person name="Adriana R."/>
            <person name="Vieira A."/>
            <person name="Brugerolle De Fraissinette N."/>
            <person name="Rezende De Castro R."/>
            <person name="Schneider M.P."/>
            <person name="Vasconcelos V."/>
            <person name="Leao P.N."/>
        </authorList>
    </citation>
    <scope>NUCLEOTIDE SEQUENCE [LARGE SCALE GENOMIC DNA]</scope>
    <source>
        <strain evidence="12 13">LEGE 00031</strain>
    </source>
</reference>
<dbReference type="PROSITE" id="PS51671">
    <property type="entry name" value="ACT"/>
    <property type="match status" value="1"/>
</dbReference>
<evidence type="ECO:0000256" key="8">
    <source>
        <dbReference type="ARBA" id="ARBA00047848"/>
    </source>
</evidence>
<dbReference type="RefSeq" id="WP_194019964.1">
    <property type="nucleotide sequence ID" value="NZ_JADEVV010000028.1"/>
</dbReference>
<dbReference type="PROSITE" id="PS51171">
    <property type="entry name" value="PREPHENATE_DEHYDR_3"/>
    <property type="match status" value="1"/>
</dbReference>
<dbReference type="InterPro" id="IPR001086">
    <property type="entry name" value="Preph_deHydtase"/>
</dbReference>
<dbReference type="Gene3D" id="3.40.190.10">
    <property type="entry name" value="Periplasmic binding protein-like II"/>
    <property type="match status" value="2"/>
</dbReference>
<dbReference type="CDD" id="cd04905">
    <property type="entry name" value="ACT_CM-PDT"/>
    <property type="match status" value="1"/>
</dbReference>
<evidence type="ECO:0000259" key="10">
    <source>
        <dbReference type="PROSITE" id="PS51171"/>
    </source>
</evidence>
<dbReference type="PIRSF" id="PIRSF001500">
    <property type="entry name" value="Chor_mut_pdt_Ppr"/>
    <property type="match status" value="1"/>
</dbReference>
<dbReference type="InterPro" id="IPR008242">
    <property type="entry name" value="Chor_mutase/pphenate_deHydtase"/>
</dbReference>
<dbReference type="SUPFAM" id="SSF55021">
    <property type="entry name" value="ACT-like"/>
    <property type="match status" value="1"/>
</dbReference>
<dbReference type="InterPro" id="IPR018528">
    <property type="entry name" value="Preph_deHydtase_CS"/>
</dbReference>
<gene>
    <name evidence="9 12" type="primary">pheA</name>
    <name evidence="12" type="ORF">IQ217_10905</name>
</gene>
<dbReference type="InterPro" id="IPR002912">
    <property type="entry name" value="ACT_dom"/>
</dbReference>
<evidence type="ECO:0000256" key="7">
    <source>
        <dbReference type="ARBA" id="ARBA00023239"/>
    </source>
</evidence>
<comment type="caution">
    <text evidence="12">The sequence shown here is derived from an EMBL/GenBank/DDBJ whole genome shotgun (WGS) entry which is preliminary data.</text>
</comment>
<organism evidence="12 13">
    <name type="scientific">Synechocystis salina LEGE 00031</name>
    <dbReference type="NCBI Taxonomy" id="1828736"/>
    <lineage>
        <taxon>Bacteria</taxon>
        <taxon>Bacillati</taxon>
        <taxon>Cyanobacteriota</taxon>
        <taxon>Cyanophyceae</taxon>
        <taxon>Synechococcales</taxon>
        <taxon>Merismopediaceae</taxon>
        <taxon>Synechocystis</taxon>
    </lineage>
</organism>
<comment type="catalytic activity">
    <reaction evidence="8 9">
        <text>prephenate + H(+) = 3-phenylpyruvate + CO2 + H2O</text>
        <dbReference type="Rhea" id="RHEA:21648"/>
        <dbReference type="ChEBI" id="CHEBI:15377"/>
        <dbReference type="ChEBI" id="CHEBI:15378"/>
        <dbReference type="ChEBI" id="CHEBI:16526"/>
        <dbReference type="ChEBI" id="CHEBI:18005"/>
        <dbReference type="ChEBI" id="CHEBI:29934"/>
        <dbReference type="EC" id="4.2.1.51"/>
    </reaction>
</comment>
<dbReference type="NCBIfam" id="NF008865">
    <property type="entry name" value="PRK11898.1"/>
    <property type="match status" value="1"/>
</dbReference>
<dbReference type="CDD" id="cd13630">
    <property type="entry name" value="PBP2_PDT_1"/>
    <property type="match status" value="1"/>
</dbReference>
<dbReference type="PANTHER" id="PTHR21022">
    <property type="entry name" value="PREPHENATE DEHYDRATASE P PROTEIN"/>
    <property type="match status" value="1"/>
</dbReference>
<dbReference type="Pfam" id="PF00800">
    <property type="entry name" value="PDT"/>
    <property type="match status" value="1"/>
</dbReference>
<protein>
    <recommendedName>
        <fullName evidence="3 9">Prephenate dehydratase</fullName>
        <shortName evidence="9">PDT</shortName>
        <ecNumber evidence="2 9">4.2.1.51</ecNumber>
    </recommendedName>
</protein>
<dbReference type="Gene3D" id="3.30.70.260">
    <property type="match status" value="1"/>
</dbReference>
<keyword evidence="13" id="KW-1185">Reference proteome</keyword>
<feature type="domain" description="Prephenate dehydratase" evidence="10">
    <location>
        <begin position="5"/>
        <end position="188"/>
    </location>
</feature>
<accession>A0ABR9VSN8</accession>
<evidence type="ECO:0000256" key="1">
    <source>
        <dbReference type="ARBA" id="ARBA00004741"/>
    </source>
</evidence>
<evidence type="ECO:0000256" key="6">
    <source>
        <dbReference type="ARBA" id="ARBA00023222"/>
    </source>
</evidence>
<dbReference type="PANTHER" id="PTHR21022:SF19">
    <property type="entry name" value="PREPHENATE DEHYDRATASE-RELATED"/>
    <property type="match status" value="1"/>
</dbReference>
<dbReference type="Pfam" id="PF01842">
    <property type="entry name" value="ACT"/>
    <property type="match status" value="1"/>
</dbReference>
<evidence type="ECO:0000259" key="11">
    <source>
        <dbReference type="PROSITE" id="PS51671"/>
    </source>
</evidence>
<sequence length="297" mass="32345">MPPLVVAHLGPRGTNTETVALVYGEQYQGRTGQEVKFLPCPSIGKTLEAAAQGLVDVAIVPVENSTEGGIAITLDGLWAAENLKIQQELVLPITHVLLSRGKLLVDLTRVVSHPQALGQCQKWLSAHLPQVSLVPANSTTEAIQIIGDDPTAAAIASPRAATLFDLPVLHTDIQDYPDNCTRFWAIGAEGHLTGSHTTLAFSVPRNVPGALVTPLQLLAQRKINLSRIESRPTKRSLGEYVFFMDLEASQTEPRLQEALERLKQYTEVLKIFGSYPTKVLQLADLQHFHPPGWPSPL</sequence>
<evidence type="ECO:0000313" key="13">
    <source>
        <dbReference type="Proteomes" id="UP000658720"/>
    </source>
</evidence>
<dbReference type="GO" id="GO:0004664">
    <property type="term" value="F:prephenate dehydratase activity"/>
    <property type="evidence" value="ECO:0007669"/>
    <property type="project" value="UniProtKB-EC"/>
</dbReference>
<dbReference type="PROSITE" id="PS00857">
    <property type="entry name" value="PREPHENATE_DEHYDR_1"/>
    <property type="match status" value="1"/>
</dbReference>
<evidence type="ECO:0000256" key="3">
    <source>
        <dbReference type="ARBA" id="ARBA00021872"/>
    </source>
</evidence>
<dbReference type="Proteomes" id="UP000658720">
    <property type="component" value="Unassembled WGS sequence"/>
</dbReference>
<evidence type="ECO:0000256" key="5">
    <source>
        <dbReference type="ARBA" id="ARBA00023141"/>
    </source>
</evidence>
<evidence type="ECO:0000313" key="12">
    <source>
        <dbReference type="EMBL" id="MBE9254342.1"/>
    </source>
</evidence>
<proteinExistence type="predicted"/>
<dbReference type="EC" id="4.2.1.51" evidence="2 9"/>
<comment type="pathway">
    <text evidence="1 9">Amino-acid biosynthesis; L-phenylalanine biosynthesis; phenylpyruvate from prephenate: step 1/1.</text>
</comment>
<keyword evidence="4 9" id="KW-0028">Amino-acid biosynthesis</keyword>
<keyword evidence="6 9" id="KW-0584">Phenylalanine biosynthesis</keyword>
<dbReference type="PROSITE" id="PS00858">
    <property type="entry name" value="PREPHENATE_DEHYDR_2"/>
    <property type="match status" value="1"/>
</dbReference>
<dbReference type="EMBL" id="JADEVV010000028">
    <property type="protein sequence ID" value="MBE9254342.1"/>
    <property type="molecule type" value="Genomic_DNA"/>
</dbReference>
<name>A0ABR9VSN8_9SYNC</name>
<dbReference type="SUPFAM" id="SSF53850">
    <property type="entry name" value="Periplasmic binding protein-like II"/>
    <property type="match status" value="1"/>
</dbReference>
<evidence type="ECO:0000256" key="4">
    <source>
        <dbReference type="ARBA" id="ARBA00022605"/>
    </source>
</evidence>
<keyword evidence="7 9" id="KW-0456">Lyase</keyword>
<dbReference type="InterPro" id="IPR045865">
    <property type="entry name" value="ACT-like_dom_sf"/>
</dbReference>
<keyword evidence="5 9" id="KW-0057">Aromatic amino acid biosynthesis</keyword>
<evidence type="ECO:0000256" key="2">
    <source>
        <dbReference type="ARBA" id="ARBA00013147"/>
    </source>
</evidence>